<dbReference type="PROSITE" id="PS50885">
    <property type="entry name" value="HAMP"/>
    <property type="match status" value="1"/>
</dbReference>
<dbReference type="SMART" id="SM00267">
    <property type="entry name" value="GGDEF"/>
    <property type="match status" value="1"/>
</dbReference>
<dbReference type="InterPro" id="IPR029016">
    <property type="entry name" value="GAF-like_dom_sf"/>
</dbReference>
<evidence type="ECO:0000259" key="3">
    <source>
        <dbReference type="PROSITE" id="PS50885"/>
    </source>
</evidence>
<dbReference type="SUPFAM" id="SSF55073">
    <property type="entry name" value="Nucleotide cyclase"/>
    <property type="match status" value="1"/>
</dbReference>
<evidence type="ECO:0000313" key="6">
    <source>
        <dbReference type="Proteomes" id="UP000501991"/>
    </source>
</evidence>
<evidence type="ECO:0000256" key="1">
    <source>
        <dbReference type="ARBA" id="ARBA00012528"/>
    </source>
</evidence>
<dbReference type="EC" id="2.7.7.65" evidence="1"/>
<dbReference type="InterPro" id="IPR003660">
    <property type="entry name" value="HAMP_dom"/>
</dbReference>
<evidence type="ECO:0000259" key="4">
    <source>
        <dbReference type="PROSITE" id="PS50887"/>
    </source>
</evidence>
<dbReference type="NCBIfam" id="TIGR00254">
    <property type="entry name" value="GGDEF"/>
    <property type="match status" value="1"/>
</dbReference>
<dbReference type="InterPro" id="IPR043128">
    <property type="entry name" value="Rev_trsase/Diguanyl_cyclase"/>
</dbReference>
<dbReference type="Gene3D" id="3.30.450.40">
    <property type="match status" value="1"/>
</dbReference>
<dbReference type="Proteomes" id="UP000501991">
    <property type="component" value="Chromosome"/>
</dbReference>
<dbReference type="InterPro" id="IPR003018">
    <property type="entry name" value="GAF"/>
</dbReference>
<dbReference type="Gene3D" id="3.30.70.270">
    <property type="match status" value="1"/>
</dbReference>
<reference evidence="5 6" key="1">
    <citation type="submission" date="2020-02" db="EMBL/GenBank/DDBJ databases">
        <title>Nitrogenibacter mangrovi gen. nov., sp. nov. isolated from mangrove sediment, a denitrifying betaproteobacterium.</title>
        <authorList>
            <person name="Liao H."/>
            <person name="Tian Y."/>
        </authorList>
    </citation>
    <scope>NUCLEOTIDE SEQUENCE [LARGE SCALE GENOMIC DNA]</scope>
    <source>
        <strain evidence="5 6">M9-3-2</strain>
    </source>
</reference>
<protein>
    <recommendedName>
        <fullName evidence="1">diguanylate cyclase</fullName>
        <ecNumber evidence="1">2.7.7.65</ecNumber>
    </recommendedName>
</protein>
<feature type="domain" description="GGDEF" evidence="4">
    <location>
        <begin position="277"/>
        <end position="412"/>
    </location>
</feature>
<name>A0A6C1B5D6_9RHOO</name>
<dbReference type="Pfam" id="PF13185">
    <property type="entry name" value="GAF_2"/>
    <property type="match status" value="1"/>
</dbReference>
<dbReference type="PANTHER" id="PTHR45138">
    <property type="entry name" value="REGULATORY COMPONENTS OF SENSORY TRANSDUCTION SYSTEM"/>
    <property type="match status" value="1"/>
</dbReference>
<dbReference type="GO" id="GO:0052621">
    <property type="term" value="F:diguanylate cyclase activity"/>
    <property type="evidence" value="ECO:0007669"/>
    <property type="project" value="UniProtKB-EC"/>
</dbReference>
<dbReference type="AlphaFoldDB" id="A0A6C1B5D6"/>
<dbReference type="PANTHER" id="PTHR45138:SF9">
    <property type="entry name" value="DIGUANYLATE CYCLASE DGCM-RELATED"/>
    <property type="match status" value="1"/>
</dbReference>
<dbReference type="KEGG" id="azq:G3580_14090"/>
<dbReference type="GO" id="GO:0016020">
    <property type="term" value="C:membrane"/>
    <property type="evidence" value="ECO:0007669"/>
    <property type="project" value="InterPro"/>
</dbReference>
<feature type="domain" description="HAMP" evidence="3">
    <location>
        <begin position="12"/>
        <end position="60"/>
    </location>
</feature>
<dbReference type="InterPro" id="IPR029787">
    <property type="entry name" value="Nucleotide_cyclase"/>
</dbReference>
<gene>
    <name evidence="5" type="ORF">G3580_14090</name>
</gene>
<dbReference type="Pfam" id="PF00990">
    <property type="entry name" value="GGDEF"/>
    <property type="match status" value="1"/>
</dbReference>
<sequence length="418" mass="45556">MTSTGQSAPADTRLSAYVEAVRAMREGRYAVDIPLGAQDDVGRLGAELQQLAEHLSGHVTQVLRMQAISDTVNGGLTLIDVLDRIFDAFRTVIPYNRMGCALLSADGRTLRSCWARADFGDVRLGTGFTASMANSSLNQVIASGQPRILNDLDAHLRQHPDSHSTRLMLAEGIRSSLTCPLISQGKPVGFLFFSSTEPFTYQGVHQGLYLRIAAQLSAIIEKGRLYQELVEVNARLLATQDELQELATRDPLTGVFNRRGILDHLKAEYARARREGGPISLIIVDVDHFKKINDQYGHSTGDGVLWEIAQRLAGGVRQYNQLGRFGGEEFLIVMSNVECGQGPCIAERLCKLISAQPIEHEGLRLDVTISAGLVHATDPATVACEEALIRLADEALYEAKRAGRNRFSCRTAGGAALS</sequence>
<keyword evidence="6" id="KW-1185">Reference proteome</keyword>
<evidence type="ECO:0000256" key="2">
    <source>
        <dbReference type="ARBA" id="ARBA00034247"/>
    </source>
</evidence>
<dbReference type="RefSeq" id="WP_173766519.1">
    <property type="nucleotide sequence ID" value="NZ_CP048836.1"/>
</dbReference>
<dbReference type="InterPro" id="IPR050469">
    <property type="entry name" value="Diguanylate_Cyclase"/>
</dbReference>
<dbReference type="InterPro" id="IPR000160">
    <property type="entry name" value="GGDEF_dom"/>
</dbReference>
<accession>A0A6C1B5D6</accession>
<dbReference type="SMART" id="SM00065">
    <property type="entry name" value="GAF"/>
    <property type="match status" value="1"/>
</dbReference>
<dbReference type="FunFam" id="3.30.70.270:FF:000001">
    <property type="entry name" value="Diguanylate cyclase domain protein"/>
    <property type="match status" value="1"/>
</dbReference>
<dbReference type="EMBL" id="CP048836">
    <property type="protein sequence ID" value="QID18653.1"/>
    <property type="molecule type" value="Genomic_DNA"/>
</dbReference>
<comment type="catalytic activity">
    <reaction evidence="2">
        <text>2 GTP = 3',3'-c-di-GMP + 2 diphosphate</text>
        <dbReference type="Rhea" id="RHEA:24898"/>
        <dbReference type="ChEBI" id="CHEBI:33019"/>
        <dbReference type="ChEBI" id="CHEBI:37565"/>
        <dbReference type="ChEBI" id="CHEBI:58805"/>
        <dbReference type="EC" id="2.7.7.65"/>
    </reaction>
</comment>
<dbReference type="SUPFAM" id="SSF55781">
    <property type="entry name" value="GAF domain-like"/>
    <property type="match status" value="1"/>
</dbReference>
<dbReference type="PROSITE" id="PS50887">
    <property type="entry name" value="GGDEF"/>
    <property type="match status" value="1"/>
</dbReference>
<proteinExistence type="predicted"/>
<dbReference type="CDD" id="cd01949">
    <property type="entry name" value="GGDEF"/>
    <property type="match status" value="1"/>
</dbReference>
<dbReference type="GO" id="GO:0007165">
    <property type="term" value="P:signal transduction"/>
    <property type="evidence" value="ECO:0007669"/>
    <property type="project" value="InterPro"/>
</dbReference>
<organism evidence="5 6">
    <name type="scientific">Nitrogeniibacter mangrovi</name>
    <dbReference type="NCBI Taxonomy" id="2016596"/>
    <lineage>
        <taxon>Bacteria</taxon>
        <taxon>Pseudomonadati</taxon>
        <taxon>Pseudomonadota</taxon>
        <taxon>Betaproteobacteria</taxon>
        <taxon>Rhodocyclales</taxon>
        <taxon>Zoogloeaceae</taxon>
        <taxon>Nitrogeniibacter</taxon>
    </lineage>
</organism>
<evidence type="ECO:0000313" key="5">
    <source>
        <dbReference type="EMBL" id="QID18653.1"/>
    </source>
</evidence>